<evidence type="ECO:0000313" key="3">
    <source>
        <dbReference type="Proteomes" id="UP000807716"/>
    </source>
</evidence>
<dbReference type="AlphaFoldDB" id="A0A9P6U202"/>
<dbReference type="OrthoDB" id="2321175at2759"/>
<feature type="compositionally biased region" description="Basic and acidic residues" evidence="1">
    <location>
        <begin position="486"/>
        <end position="501"/>
    </location>
</feature>
<keyword evidence="3" id="KW-1185">Reference proteome</keyword>
<accession>A0A9P6U202</accession>
<feature type="compositionally biased region" description="Basic and acidic residues" evidence="1">
    <location>
        <begin position="462"/>
        <end position="473"/>
    </location>
</feature>
<evidence type="ECO:0000313" key="2">
    <source>
        <dbReference type="EMBL" id="KAG0256195.1"/>
    </source>
</evidence>
<gene>
    <name evidence="2" type="ORF">DFQ27_005859</name>
</gene>
<dbReference type="EMBL" id="JAAAJB010000421">
    <property type="protein sequence ID" value="KAG0256195.1"/>
    <property type="molecule type" value="Genomic_DNA"/>
</dbReference>
<reference evidence="2" key="1">
    <citation type="journal article" date="2020" name="Fungal Divers.">
        <title>Resolving the Mortierellaceae phylogeny through synthesis of multi-gene phylogenetics and phylogenomics.</title>
        <authorList>
            <person name="Vandepol N."/>
            <person name="Liber J."/>
            <person name="Desiro A."/>
            <person name="Na H."/>
            <person name="Kennedy M."/>
            <person name="Barry K."/>
            <person name="Grigoriev I.V."/>
            <person name="Miller A.N."/>
            <person name="O'Donnell K."/>
            <person name="Stajich J.E."/>
            <person name="Bonito G."/>
        </authorList>
    </citation>
    <scope>NUCLEOTIDE SEQUENCE</scope>
    <source>
        <strain evidence="2">BC1065</strain>
    </source>
</reference>
<feature type="compositionally biased region" description="Basic and acidic residues" evidence="1">
    <location>
        <begin position="333"/>
        <end position="348"/>
    </location>
</feature>
<organism evidence="2 3">
    <name type="scientific">Actinomortierella ambigua</name>
    <dbReference type="NCBI Taxonomy" id="1343610"/>
    <lineage>
        <taxon>Eukaryota</taxon>
        <taxon>Fungi</taxon>
        <taxon>Fungi incertae sedis</taxon>
        <taxon>Mucoromycota</taxon>
        <taxon>Mortierellomycotina</taxon>
        <taxon>Mortierellomycetes</taxon>
        <taxon>Mortierellales</taxon>
        <taxon>Mortierellaceae</taxon>
        <taxon>Actinomortierella</taxon>
    </lineage>
</organism>
<comment type="caution">
    <text evidence="2">The sequence shown here is derived from an EMBL/GenBank/DDBJ whole genome shotgun (WGS) entry which is preliminary data.</text>
</comment>
<dbReference type="SUPFAM" id="SSF55729">
    <property type="entry name" value="Acyl-CoA N-acyltransferases (Nat)"/>
    <property type="match status" value="1"/>
</dbReference>
<feature type="region of interest" description="Disordered" evidence="1">
    <location>
        <begin position="460"/>
        <end position="508"/>
    </location>
</feature>
<feature type="region of interest" description="Disordered" evidence="1">
    <location>
        <begin position="328"/>
        <end position="360"/>
    </location>
</feature>
<sequence>MVQEITITTPRHNNQVIDIGDGFIMRWSTAADTENIADLVGDAFRYSSFSATPEGEIPGPFEPLMCCVRRLLSGNSLAMSEYDYAMVENTRAAAGENPIVACAALHEIPSFYGSVKMIFGKPEQIACASAYRNRGLVRRLMFDMIHPESERRGHLIQYMPGIDYFYRLFGYEFALSSPDGSELSNLDDNIPKLNEGEQERYILRPATVADIPYLVKLSADKRCLFTHKTEVGSIYDHRYWHYFVHGIYQPPHISWYDQSRVVTILHDTLEKRDIGFNQHVYMNGLGWQKFALEHGIAMRNVIYPVLRQMVALAQDQAKACHAYEMNKKKNKAKKDDENTKQKKEQEEEKEKEEEEEKAPEISSIALELPLEHPALEFLSSKFDPRPDVPDAMLYARINDYSAFLTKVSPALEERLARSPHFAGISATLRLHFFRKVEGMNASGLEIVFENGLFVHARPWKKPTREQEGAEKQAKAKAAAAAAAAAQKEKDDGEGENKEKQQEQPSTATTTAATTVFGAQFYPLVFSQLLLGCKSVRELIWSNIDNQTDDNESRLFLETLFPKVEHDIDLLIW</sequence>
<proteinExistence type="predicted"/>
<feature type="compositionally biased region" description="Low complexity" evidence="1">
    <location>
        <begin position="475"/>
        <end position="485"/>
    </location>
</feature>
<dbReference type="InterPro" id="IPR016181">
    <property type="entry name" value="Acyl_CoA_acyltransferase"/>
</dbReference>
<dbReference type="Proteomes" id="UP000807716">
    <property type="component" value="Unassembled WGS sequence"/>
</dbReference>
<dbReference type="Gene3D" id="3.40.630.30">
    <property type="match status" value="1"/>
</dbReference>
<evidence type="ECO:0000256" key="1">
    <source>
        <dbReference type="SAM" id="MobiDB-lite"/>
    </source>
</evidence>
<name>A0A9P6U202_9FUNG</name>
<protein>
    <submittedName>
        <fullName evidence="2">Uncharacterized protein</fullName>
    </submittedName>
</protein>